<dbReference type="InterPro" id="IPR035965">
    <property type="entry name" value="PAS-like_dom_sf"/>
</dbReference>
<evidence type="ECO:0000256" key="1">
    <source>
        <dbReference type="ARBA" id="ARBA00000085"/>
    </source>
</evidence>
<dbReference type="Gene3D" id="3.30.565.10">
    <property type="entry name" value="Histidine kinase-like ATPase, C-terminal domain"/>
    <property type="match status" value="1"/>
</dbReference>
<dbReference type="CDD" id="cd00082">
    <property type="entry name" value="HisKA"/>
    <property type="match status" value="1"/>
</dbReference>
<dbReference type="InterPro" id="IPR036097">
    <property type="entry name" value="HisK_dim/P_sf"/>
</dbReference>
<dbReference type="SUPFAM" id="SSF47384">
    <property type="entry name" value="Homodimeric domain of signal transducing histidine kinase"/>
    <property type="match status" value="1"/>
</dbReference>
<evidence type="ECO:0000256" key="9">
    <source>
        <dbReference type="ARBA" id="ARBA00039401"/>
    </source>
</evidence>
<dbReference type="EC" id="2.7.13.3" evidence="3"/>
<comment type="caution">
    <text evidence="12">The sequence shown here is derived from an EMBL/GenBank/DDBJ whole genome shotgun (WGS) entry which is preliminary data.</text>
</comment>
<reference evidence="13" key="1">
    <citation type="journal article" date="2019" name="Int. J. Syst. Evol. Microbiol.">
        <title>The Global Catalogue of Microorganisms (GCM) 10K type strain sequencing project: providing services to taxonomists for standard genome sequencing and annotation.</title>
        <authorList>
            <consortium name="The Broad Institute Genomics Platform"/>
            <consortium name="The Broad Institute Genome Sequencing Center for Infectious Disease"/>
            <person name="Wu L."/>
            <person name="Ma J."/>
        </authorList>
    </citation>
    <scope>NUCLEOTIDE SEQUENCE [LARGE SCALE GENOMIC DNA]</scope>
    <source>
        <strain evidence="13">TBRC 5832</strain>
    </source>
</reference>
<dbReference type="InterPro" id="IPR050351">
    <property type="entry name" value="BphY/WalK/GraS-like"/>
</dbReference>
<proteinExistence type="predicted"/>
<dbReference type="Gene3D" id="1.10.287.130">
    <property type="match status" value="1"/>
</dbReference>
<dbReference type="SMART" id="SM00387">
    <property type="entry name" value="HATPase_c"/>
    <property type="match status" value="1"/>
</dbReference>
<comment type="catalytic activity">
    <reaction evidence="1">
        <text>ATP + protein L-histidine = ADP + protein N-phospho-L-histidine.</text>
        <dbReference type="EC" id="2.7.13.3"/>
    </reaction>
</comment>
<dbReference type="EMBL" id="JBHSBL010000005">
    <property type="protein sequence ID" value="MFC4064507.1"/>
    <property type="molecule type" value="Genomic_DNA"/>
</dbReference>
<dbReference type="GO" id="GO:0005524">
    <property type="term" value="F:ATP binding"/>
    <property type="evidence" value="ECO:0007669"/>
    <property type="project" value="UniProtKB-KW"/>
</dbReference>
<gene>
    <name evidence="12" type="ORF">ACFO0C_06170</name>
</gene>
<evidence type="ECO:0000259" key="10">
    <source>
        <dbReference type="PROSITE" id="PS50109"/>
    </source>
</evidence>
<dbReference type="InterPro" id="IPR036890">
    <property type="entry name" value="HATPase_C_sf"/>
</dbReference>
<keyword evidence="4" id="KW-0597">Phosphoprotein</keyword>
<dbReference type="PANTHER" id="PTHR42878:SF15">
    <property type="entry name" value="BACTERIOPHYTOCHROME"/>
    <property type="match status" value="1"/>
</dbReference>
<keyword evidence="6" id="KW-0418">Kinase</keyword>
<dbReference type="SUPFAM" id="SSF55874">
    <property type="entry name" value="ATPase domain of HSP90 chaperone/DNA topoisomerase II/histidine kinase"/>
    <property type="match status" value="1"/>
</dbReference>
<feature type="domain" description="Histidine kinase" evidence="10">
    <location>
        <begin position="337"/>
        <end position="551"/>
    </location>
</feature>
<dbReference type="PROSITE" id="PS50112">
    <property type="entry name" value="PAS"/>
    <property type="match status" value="1"/>
</dbReference>
<dbReference type="SUPFAM" id="SSF55781">
    <property type="entry name" value="GAF domain-like"/>
    <property type="match status" value="1"/>
</dbReference>
<dbReference type="Proteomes" id="UP001595867">
    <property type="component" value="Unassembled WGS sequence"/>
</dbReference>
<evidence type="ECO:0000313" key="12">
    <source>
        <dbReference type="EMBL" id="MFC4064507.1"/>
    </source>
</evidence>
<keyword evidence="5" id="KW-0808">Transferase</keyword>
<dbReference type="InterPro" id="IPR029016">
    <property type="entry name" value="GAF-like_dom_sf"/>
</dbReference>
<dbReference type="PANTHER" id="PTHR42878">
    <property type="entry name" value="TWO-COMPONENT HISTIDINE KINASE"/>
    <property type="match status" value="1"/>
</dbReference>
<dbReference type="InterPro" id="IPR004358">
    <property type="entry name" value="Sig_transdc_His_kin-like_C"/>
</dbReference>
<accession>A0ABV8IJW7</accession>
<dbReference type="InterPro" id="IPR003594">
    <property type="entry name" value="HATPase_dom"/>
</dbReference>
<evidence type="ECO:0000313" key="13">
    <source>
        <dbReference type="Proteomes" id="UP001595867"/>
    </source>
</evidence>
<keyword evidence="13" id="KW-1185">Reference proteome</keyword>
<evidence type="ECO:0000259" key="11">
    <source>
        <dbReference type="PROSITE" id="PS50112"/>
    </source>
</evidence>
<dbReference type="InterPro" id="IPR000014">
    <property type="entry name" value="PAS"/>
</dbReference>
<evidence type="ECO:0000256" key="3">
    <source>
        <dbReference type="ARBA" id="ARBA00012438"/>
    </source>
</evidence>
<name>A0ABV8IJW7_9ACTN</name>
<feature type="domain" description="PAS" evidence="11">
    <location>
        <begin position="180"/>
        <end position="220"/>
    </location>
</feature>
<dbReference type="Gene3D" id="3.30.450.40">
    <property type="match status" value="1"/>
</dbReference>
<protein>
    <recommendedName>
        <fullName evidence="9">Sensor-like histidine kinase SenX3</fullName>
        <ecNumber evidence="3">2.7.13.3</ecNumber>
    </recommendedName>
</protein>
<dbReference type="Pfam" id="PF00512">
    <property type="entry name" value="HisKA"/>
    <property type="match status" value="1"/>
</dbReference>
<dbReference type="InterPro" id="IPR005467">
    <property type="entry name" value="His_kinase_dom"/>
</dbReference>
<dbReference type="Gene3D" id="3.30.450.20">
    <property type="entry name" value="PAS domain"/>
    <property type="match status" value="1"/>
</dbReference>
<comment type="subcellular location">
    <subcellularLocation>
        <location evidence="2">Cell membrane</location>
    </subcellularLocation>
</comment>
<dbReference type="InterPro" id="IPR003661">
    <property type="entry name" value="HisK_dim/P_dom"/>
</dbReference>
<evidence type="ECO:0000256" key="8">
    <source>
        <dbReference type="ARBA" id="ARBA00023136"/>
    </source>
</evidence>
<evidence type="ECO:0000256" key="7">
    <source>
        <dbReference type="ARBA" id="ARBA00023012"/>
    </source>
</evidence>
<evidence type="ECO:0000256" key="5">
    <source>
        <dbReference type="ARBA" id="ARBA00022679"/>
    </source>
</evidence>
<organism evidence="12 13">
    <name type="scientific">Actinoplanes subglobosus</name>
    <dbReference type="NCBI Taxonomy" id="1547892"/>
    <lineage>
        <taxon>Bacteria</taxon>
        <taxon>Bacillati</taxon>
        <taxon>Actinomycetota</taxon>
        <taxon>Actinomycetes</taxon>
        <taxon>Micromonosporales</taxon>
        <taxon>Micromonosporaceae</taxon>
        <taxon>Actinoplanes</taxon>
    </lineage>
</organism>
<evidence type="ECO:0000256" key="4">
    <source>
        <dbReference type="ARBA" id="ARBA00022553"/>
    </source>
</evidence>
<evidence type="ECO:0000256" key="2">
    <source>
        <dbReference type="ARBA" id="ARBA00004236"/>
    </source>
</evidence>
<dbReference type="Pfam" id="PF02518">
    <property type="entry name" value="HATPase_c"/>
    <property type="match status" value="1"/>
</dbReference>
<dbReference type="PRINTS" id="PR00344">
    <property type="entry name" value="BCTRLSENSOR"/>
</dbReference>
<keyword evidence="12" id="KW-0547">Nucleotide-binding</keyword>
<dbReference type="SMART" id="SM00065">
    <property type="entry name" value="GAF"/>
    <property type="match status" value="1"/>
</dbReference>
<evidence type="ECO:0000256" key="6">
    <source>
        <dbReference type="ARBA" id="ARBA00022777"/>
    </source>
</evidence>
<dbReference type="InterPro" id="IPR003018">
    <property type="entry name" value="GAF"/>
</dbReference>
<dbReference type="SMART" id="SM00388">
    <property type="entry name" value="HisKA"/>
    <property type="match status" value="1"/>
</dbReference>
<keyword evidence="7" id="KW-0902">Two-component regulatory system</keyword>
<keyword evidence="8" id="KW-0472">Membrane</keyword>
<sequence length="553" mass="60203">MLTPAIERPDAELQRLAALHEYQLLDAPADDELSAVVRVAAMIADVPTATLNLIDENRQCQLTTVGFPGSDSDRSDSMCDVAFRDGQVIHLPDARQNPLYSGNPWVDGRMANVRFYASAPLISPAGYALGTLCVFDEVVKALSRRQIQRLEDLAEVIVGLFERRRQARISAELALETERSHKFIETLLDTVDVGIAAADADGRLTVLNRAVRRWAGAAEDLSTPLEILATRCELLHLDGLTPVSTDETPLHQALRDHLVNDVEFVLRTADHSHLTVTANSRNILTDAGDRIGAVVALTDVTRDREHRQAIERAHAELRLAVSELERSNDELEGFAAAVSHDLVRPLASASGFLEMFGQVYGEQLDERGAKWVTGAGRALDRMQQLVKALLDYARAGHAPYQAVSVDLNEVLAQVRADLRAHAESAGATITVGGPLPSVEGDPTLLRQLLQNLIDNAIKYRRPDRAPAVEVTCERGPDGCVVAVADNGLGIPPEHRDRVFDMFAQVDPESRKGHGIGLSTCMRIVERHGGRITVGESPSGGTVIRLHLPATDCP</sequence>
<dbReference type="RefSeq" id="WP_378065528.1">
    <property type="nucleotide sequence ID" value="NZ_JBHSBL010000005.1"/>
</dbReference>
<dbReference type="PROSITE" id="PS50109">
    <property type="entry name" value="HIS_KIN"/>
    <property type="match status" value="1"/>
</dbReference>
<keyword evidence="12" id="KW-0067">ATP-binding</keyword>
<dbReference type="SUPFAM" id="SSF55785">
    <property type="entry name" value="PYP-like sensor domain (PAS domain)"/>
    <property type="match status" value="1"/>
</dbReference>